<dbReference type="AlphaFoldDB" id="A0A845GAJ6"/>
<dbReference type="EC" id="2.7.7.65" evidence="1"/>
<evidence type="ECO:0000313" key="7">
    <source>
        <dbReference type="EMBL" id="MYM89897.1"/>
    </source>
</evidence>
<dbReference type="InterPro" id="IPR011990">
    <property type="entry name" value="TPR-like_helical_dom_sf"/>
</dbReference>
<comment type="caution">
    <text evidence="7">The sequence shown here is derived from an EMBL/GenBank/DDBJ whole genome shotgun (WGS) entry which is preliminary data.</text>
</comment>
<dbReference type="Gene3D" id="3.30.70.270">
    <property type="match status" value="1"/>
</dbReference>
<dbReference type="SUPFAM" id="SSF55073">
    <property type="entry name" value="Nucleotide cyclase"/>
    <property type="match status" value="1"/>
</dbReference>
<dbReference type="InterPro" id="IPR050469">
    <property type="entry name" value="Diguanylate_Cyclase"/>
</dbReference>
<gene>
    <name evidence="7" type="ORF">GTP91_22330</name>
</gene>
<dbReference type="PANTHER" id="PTHR45138:SF9">
    <property type="entry name" value="DIGUANYLATE CYCLASE DGCM-RELATED"/>
    <property type="match status" value="1"/>
</dbReference>
<dbReference type="InterPro" id="IPR000160">
    <property type="entry name" value="GGDEF_dom"/>
</dbReference>
<accession>A0A845GAJ6</accession>
<keyword evidence="5" id="KW-0472">Membrane</keyword>
<feature type="region of interest" description="Disordered" evidence="4">
    <location>
        <begin position="645"/>
        <end position="673"/>
    </location>
</feature>
<dbReference type="PROSITE" id="PS50887">
    <property type="entry name" value="GGDEF"/>
    <property type="match status" value="1"/>
</dbReference>
<evidence type="ECO:0000313" key="8">
    <source>
        <dbReference type="Proteomes" id="UP000470302"/>
    </source>
</evidence>
<dbReference type="PANTHER" id="PTHR45138">
    <property type="entry name" value="REGULATORY COMPONENTS OF SENSORY TRANSDUCTION SYSTEM"/>
    <property type="match status" value="1"/>
</dbReference>
<feature type="coiled-coil region" evidence="3">
    <location>
        <begin position="339"/>
        <end position="433"/>
    </location>
</feature>
<dbReference type="EMBL" id="WWCW01000093">
    <property type="protein sequence ID" value="MYM89897.1"/>
    <property type="molecule type" value="Genomic_DNA"/>
</dbReference>
<keyword evidence="5" id="KW-1133">Transmembrane helix</keyword>
<evidence type="ECO:0000256" key="4">
    <source>
        <dbReference type="SAM" id="MobiDB-lite"/>
    </source>
</evidence>
<dbReference type="Gene3D" id="1.25.40.10">
    <property type="entry name" value="Tetratricopeptide repeat domain"/>
    <property type="match status" value="2"/>
</dbReference>
<comment type="catalytic activity">
    <reaction evidence="2">
        <text>2 GTP = 3',3'-c-di-GMP + 2 diphosphate</text>
        <dbReference type="Rhea" id="RHEA:24898"/>
        <dbReference type="ChEBI" id="CHEBI:33019"/>
        <dbReference type="ChEBI" id="CHEBI:37565"/>
        <dbReference type="ChEBI" id="CHEBI:58805"/>
        <dbReference type="EC" id="2.7.7.65"/>
    </reaction>
</comment>
<dbReference type="CDD" id="cd01949">
    <property type="entry name" value="GGDEF"/>
    <property type="match status" value="1"/>
</dbReference>
<feature type="transmembrane region" description="Helical" evidence="5">
    <location>
        <begin position="394"/>
        <end position="413"/>
    </location>
</feature>
<organism evidence="7 8">
    <name type="scientific">Duganella vulcania</name>
    <dbReference type="NCBI Taxonomy" id="2692166"/>
    <lineage>
        <taxon>Bacteria</taxon>
        <taxon>Pseudomonadati</taxon>
        <taxon>Pseudomonadota</taxon>
        <taxon>Betaproteobacteria</taxon>
        <taxon>Burkholderiales</taxon>
        <taxon>Oxalobacteraceae</taxon>
        <taxon>Telluria group</taxon>
        <taxon>Duganella</taxon>
    </lineage>
</organism>
<dbReference type="SUPFAM" id="SSF48452">
    <property type="entry name" value="TPR-like"/>
    <property type="match status" value="1"/>
</dbReference>
<feature type="domain" description="GGDEF" evidence="6">
    <location>
        <begin position="476"/>
        <end position="613"/>
    </location>
</feature>
<dbReference type="InterPro" id="IPR029787">
    <property type="entry name" value="Nucleotide_cyclase"/>
</dbReference>
<evidence type="ECO:0000256" key="3">
    <source>
        <dbReference type="SAM" id="Coils"/>
    </source>
</evidence>
<reference evidence="7 8" key="1">
    <citation type="submission" date="2020-01" db="EMBL/GenBank/DDBJ databases">
        <title>Novel species isolated from a subtropical stream in China.</title>
        <authorList>
            <person name="Lu H."/>
        </authorList>
    </citation>
    <scope>NUCLEOTIDE SEQUENCE [LARGE SCALE GENOMIC DNA]</scope>
    <source>
        <strain evidence="7 8">FT82W</strain>
    </source>
</reference>
<dbReference type="GO" id="GO:0052621">
    <property type="term" value="F:diguanylate cyclase activity"/>
    <property type="evidence" value="ECO:0007669"/>
    <property type="project" value="UniProtKB-EC"/>
</dbReference>
<proteinExistence type="predicted"/>
<sequence length="673" mass="74476">MQEQSNLDPDKALAQLLELQPRMAAAPARTRAERLAQISATQNYLRRYDAALATAAELIAFGRAQQDDAIVALGMRARAVALAGGDHANEAYALALQAEKLAYTTGDKAVQARAATTAGSLSTAQGNFLTALDQLQAAVQLARQTKDAPSLLPNALQQLVHLHARTGEREQAYAALAEMEKATAAQPLASLAINTKFMEYEVANRFGQPQRALQALLDNLALLRKLGERRMVIAMQVNISDLYLKQHDYEQAAHYASDALRDASARKSVRGMAKARMNLGHAYLGMRRVAEGRKFYEAGLAALDQGGRNADLQEALMEYGQALEQAGDMAGAVQAYHRERKLSDEMEETQRRKSMLELQQKYETEKKQRQIELLRRESQVKGAELENRRLEQRVWWLVALACALASGVVGLLYRKVRHANARLEVKNIELKAQSTLDPLTALYNRRHFQDYMRALPDPRAPGQPQVEQRAPHGDDIVGALFLLDVDHFKHINDSYGHAAGDAVLRMIAENLRVVLRETDMIVRWGGEEFLAFLPAVPRHGVDEVARRILVGISSQAIRHQEQEISVNVSVGFSPYPLAPAGAPLPWERAVNLVDMALYLAKSHGRNRAYGVRGFENFHLTTMEAIEQDLESAWRAGYVDLSVVLGGGPETPPPSPSEHRNVVPLKQAAQKSGR</sequence>
<evidence type="ECO:0000259" key="6">
    <source>
        <dbReference type="PROSITE" id="PS50887"/>
    </source>
</evidence>
<protein>
    <recommendedName>
        <fullName evidence="1">diguanylate cyclase</fullName>
        <ecNumber evidence="1">2.7.7.65</ecNumber>
    </recommendedName>
</protein>
<dbReference type="NCBIfam" id="TIGR00254">
    <property type="entry name" value="GGDEF"/>
    <property type="match status" value="1"/>
</dbReference>
<evidence type="ECO:0000256" key="2">
    <source>
        <dbReference type="ARBA" id="ARBA00034247"/>
    </source>
</evidence>
<dbReference type="Proteomes" id="UP000470302">
    <property type="component" value="Unassembled WGS sequence"/>
</dbReference>
<dbReference type="InterPro" id="IPR043128">
    <property type="entry name" value="Rev_trsase/Diguanyl_cyclase"/>
</dbReference>
<keyword evidence="3" id="KW-0175">Coiled coil</keyword>
<evidence type="ECO:0000256" key="5">
    <source>
        <dbReference type="SAM" id="Phobius"/>
    </source>
</evidence>
<evidence type="ECO:0000256" key="1">
    <source>
        <dbReference type="ARBA" id="ARBA00012528"/>
    </source>
</evidence>
<dbReference type="Pfam" id="PF00990">
    <property type="entry name" value="GGDEF"/>
    <property type="match status" value="1"/>
</dbReference>
<dbReference type="SMART" id="SM00267">
    <property type="entry name" value="GGDEF"/>
    <property type="match status" value="1"/>
</dbReference>
<name>A0A845GAJ6_9BURK</name>
<keyword evidence="5" id="KW-0812">Transmembrane</keyword>